<feature type="transmembrane region" description="Helical" evidence="14">
    <location>
        <begin position="455"/>
        <end position="473"/>
    </location>
</feature>
<evidence type="ECO:0000256" key="9">
    <source>
        <dbReference type="ARBA" id="ARBA00023315"/>
    </source>
</evidence>
<organism evidence="15 16">
    <name type="scientific">Nadsonia fulvescens var. elongata DSM 6958</name>
    <dbReference type="NCBI Taxonomy" id="857566"/>
    <lineage>
        <taxon>Eukaryota</taxon>
        <taxon>Fungi</taxon>
        <taxon>Dikarya</taxon>
        <taxon>Ascomycota</taxon>
        <taxon>Saccharomycotina</taxon>
        <taxon>Dipodascomycetes</taxon>
        <taxon>Dipodascales</taxon>
        <taxon>Dipodascales incertae sedis</taxon>
        <taxon>Nadsonia</taxon>
    </lineage>
</organism>
<keyword evidence="16" id="KW-1185">Reference proteome</keyword>
<feature type="transmembrane region" description="Helical" evidence="14">
    <location>
        <begin position="308"/>
        <end position="327"/>
    </location>
</feature>
<comment type="similarity">
    <text evidence="3 11">Belongs to the membrane-bound acyltransferase family. Sterol o-acyltransferase subfamily.</text>
</comment>
<keyword evidence="7 14" id="KW-1133">Transmembrane helix</keyword>
<evidence type="ECO:0000256" key="6">
    <source>
        <dbReference type="ARBA" id="ARBA00022824"/>
    </source>
</evidence>
<dbReference type="GO" id="GO:0019432">
    <property type="term" value="P:triglyceride biosynthetic process"/>
    <property type="evidence" value="ECO:0007669"/>
    <property type="project" value="TreeGrafter"/>
</dbReference>
<evidence type="ECO:0000256" key="2">
    <source>
        <dbReference type="ARBA" id="ARBA00005189"/>
    </source>
</evidence>
<dbReference type="GO" id="GO:0005789">
    <property type="term" value="C:endoplasmic reticulum membrane"/>
    <property type="evidence" value="ECO:0007669"/>
    <property type="project" value="UniProtKB-SubCell"/>
</dbReference>
<feature type="transmembrane region" description="Helical" evidence="14">
    <location>
        <begin position="221"/>
        <end position="245"/>
    </location>
</feature>
<evidence type="ECO:0000313" key="15">
    <source>
        <dbReference type="EMBL" id="ODQ67260.1"/>
    </source>
</evidence>
<evidence type="ECO:0000256" key="7">
    <source>
        <dbReference type="ARBA" id="ARBA00022989"/>
    </source>
</evidence>
<feature type="transmembrane region" description="Helical" evidence="14">
    <location>
        <begin position="355"/>
        <end position="377"/>
    </location>
</feature>
<keyword evidence="8 11" id="KW-0472">Membrane</keyword>
<feature type="transmembrane region" description="Helical" evidence="14">
    <location>
        <begin position="196"/>
        <end position="215"/>
    </location>
</feature>
<protein>
    <recommendedName>
        <fullName evidence="11">O-acyltransferase</fullName>
    </recommendedName>
</protein>
<sequence>MSNTAPQLRLRKGDRLSLASAANSKAESDQNIGNCKASTKGKTGEIQSPATKKKVSPSSNESRTSTDGDNKPLPHYSPIHLKTQASILSRDGNFTSPEKPVRPPTSYAGFRNLAMITLAVGNIRLVIENYQKYGLLNFLFAGIGIPKTDIRIGLILTASIPIHLLIALAIELLAAKLTLHNKAVISSHVLKHYWRVFVILHATNAILALAITSYYTNYYIFHPFIGTVCEAHALVVTLKVASYAFTNRDLRDAKLYNLPTPEIYASMPYPRNLTLSNLVYFWWAPTLVYQPVYPTSPRIRAGFIFKRILEICGASVLMAFLVSQYGAPVLKNSLPILASSSEFSVLAALERLLKLATISMVVWLLGFFCIFQCYLNILAEILRFGDREFYQDWWNSGSVGTYWRRWNRPVSNYFKRHVFVPLINRGVPVNVASLFVFFISAVLHEILVGIPTHNIIGVGFASMLLQVPLIYVTMPIEKIRGVGTVLGNCIWWLSFFLGQPVGVLLYYLAWNLKFGSLSTS</sequence>
<dbReference type="Pfam" id="PF03062">
    <property type="entry name" value="MBOAT"/>
    <property type="match status" value="1"/>
</dbReference>
<dbReference type="Proteomes" id="UP000095009">
    <property type="component" value="Unassembled WGS sequence"/>
</dbReference>
<proteinExistence type="inferred from homology"/>
<evidence type="ECO:0000256" key="1">
    <source>
        <dbReference type="ARBA" id="ARBA00004477"/>
    </source>
</evidence>
<evidence type="ECO:0000256" key="10">
    <source>
        <dbReference type="ARBA" id="ARBA00023568"/>
    </source>
</evidence>
<evidence type="ECO:0000256" key="11">
    <source>
        <dbReference type="PIRNR" id="PIRNR000439"/>
    </source>
</evidence>
<evidence type="ECO:0000256" key="13">
    <source>
        <dbReference type="SAM" id="MobiDB-lite"/>
    </source>
</evidence>
<dbReference type="EMBL" id="KV454407">
    <property type="protein sequence ID" value="ODQ67260.1"/>
    <property type="molecule type" value="Genomic_DNA"/>
</dbReference>
<comment type="pathway">
    <text evidence="2">Lipid metabolism.</text>
</comment>
<reference evidence="15 16" key="1">
    <citation type="journal article" date="2016" name="Proc. Natl. Acad. Sci. U.S.A.">
        <title>Comparative genomics of biotechnologically important yeasts.</title>
        <authorList>
            <person name="Riley R."/>
            <person name="Haridas S."/>
            <person name="Wolfe K.H."/>
            <person name="Lopes M.R."/>
            <person name="Hittinger C.T."/>
            <person name="Goeker M."/>
            <person name="Salamov A.A."/>
            <person name="Wisecaver J.H."/>
            <person name="Long T.M."/>
            <person name="Calvey C.H."/>
            <person name="Aerts A.L."/>
            <person name="Barry K.W."/>
            <person name="Choi C."/>
            <person name="Clum A."/>
            <person name="Coughlan A.Y."/>
            <person name="Deshpande S."/>
            <person name="Douglass A.P."/>
            <person name="Hanson S.J."/>
            <person name="Klenk H.-P."/>
            <person name="LaButti K.M."/>
            <person name="Lapidus A."/>
            <person name="Lindquist E.A."/>
            <person name="Lipzen A.M."/>
            <person name="Meier-Kolthoff J.P."/>
            <person name="Ohm R.A."/>
            <person name="Otillar R.P."/>
            <person name="Pangilinan J.L."/>
            <person name="Peng Y."/>
            <person name="Rokas A."/>
            <person name="Rosa C.A."/>
            <person name="Scheuner C."/>
            <person name="Sibirny A.A."/>
            <person name="Slot J.C."/>
            <person name="Stielow J.B."/>
            <person name="Sun H."/>
            <person name="Kurtzman C.P."/>
            <person name="Blackwell M."/>
            <person name="Grigoriev I.V."/>
            <person name="Jeffries T.W."/>
        </authorList>
    </citation>
    <scope>NUCLEOTIDE SEQUENCE [LARGE SCALE GENOMIC DNA]</scope>
    <source>
        <strain evidence="15 16">DSM 6958</strain>
    </source>
</reference>
<keyword evidence="9 11" id="KW-0012">Acyltransferase</keyword>
<dbReference type="InterPro" id="IPR004299">
    <property type="entry name" value="MBOAT_fam"/>
</dbReference>
<evidence type="ECO:0000256" key="5">
    <source>
        <dbReference type="ARBA" id="ARBA00022692"/>
    </source>
</evidence>
<accession>A0A1E3PPM3</accession>
<evidence type="ECO:0000313" key="16">
    <source>
        <dbReference type="Proteomes" id="UP000095009"/>
    </source>
</evidence>
<feature type="transmembrane region" description="Helical" evidence="14">
    <location>
        <begin position="485"/>
        <end position="510"/>
    </location>
</feature>
<dbReference type="OrthoDB" id="10039049at2759"/>
<dbReference type="PANTHER" id="PTHR10408">
    <property type="entry name" value="STEROL O-ACYLTRANSFERASE"/>
    <property type="match status" value="1"/>
</dbReference>
<feature type="region of interest" description="Disordered" evidence="13">
    <location>
        <begin position="1"/>
        <end position="76"/>
    </location>
</feature>
<keyword evidence="6 11" id="KW-0256">Endoplasmic reticulum</keyword>
<dbReference type="STRING" id="857566.A0A1E3PPM3"/>
<dbReference type="InterPro" id="IPR014371">
    <property type="entry name" value="Oat_ACAT_DAG_ARE"/>
</dbReference>
<keyword evidence="4 11" id="KW-0808">Transferase</keyword>
<feature type="transmembrane region" description="Helical" evidence="14">
    <location>
        <begin position="422"/>
        <end position="443"/>
    </location>
</feature>
<evidence type="ECO:0000256" key="12">
    <source>
        <dbReference type="PIRSR" id="PIRSR000439-1"/>
    </source>
</evidence>
<gene>
    <name evidence="15" type="ORF">NADFUDRAFT_49697</name>
</gene>
<comment type="function">
    <text evidence="10">Sterol O-acyltransferase that catalyzes the formation of stery esters.</text>
</comment>
<evidence type="ECO:0000256" key="8">
    <source>
        <dbReference type="ARBA" id="ARBA00023136"/>
    </source>
</evidence>
<dbReference type="PANTHER" id="PTHR10408:SF7">
    <property type="entry name" value="DIACYLGLYCEROL O-ACYLTRANSFERASE 1"/>
    <property type="match status" value="1"/>
</dbReference>
<keyword evidence="5 14" id="KW-0812">Transmembrane</keyword>
<evidence type="ECO:0000256" key="4">
    <source>
        <dbReference type="ARBA" id="ARBA00022679"/>
    </source>
</evidence>
<dbReference type="PIRSF" id="PIRSF000439">
    <property type="entry name" value="Oat_ACAT_DAG_ARE"/>
    <property type="match status" value="1"/>
</dbReference>
<dbReference type="GO" id="GO:0004144">
    <property type="term" value="F:diacylglycerol O-acyltransferase activity"/>
    <property type="evidence" value="ECO:0007669"/>
    <property type="project" value="UniProtKB-ARBA"/>
</dbReference>
<evidence type="ECO:0000256" key="3">
    <source>
        <dbReference type="ARBA" id="ARBA00009010"/>
    </source>
</evidence>
<evidence type="ECO:0000256" key="14">
    <source>
        <dbReference type="SAM" id="Phobius"/>
    </source>
</evidence>
<feature type="transmembrane region" description="Helical" evidence="14">
    <location>
        <begin position="152"/>
        <end position="175"/>
    </location>
</feature>
<name>A0A1E3PPM3_9ASCO</name>
<dbReference type="AlphaFoldDB" id="A0A1E3PPM3"/>
<feature type="compositionally biased region" description="Polar residues" evidence="13">
    <location>
        <begin position="20"/>
        <end position="63"/>
    </location>
</feature>
<comment type="subcellular location">
    <subcellularLocation>
        <location evidence="1 11">Endoplasmic reticulum membrane</location>
        <topology evidence="1 11">Multi-pass membrane protein</topology>
    </subcellularLocation>
</comment>
<feature type="active site" evidence="12">
    <location>
        <position position="444"/>
    </location>
</feature>